<organism evidence="1 2">
    <name type="scientific">Paraburkholderia fynbosensis</name>
    <dbReference type="NCBI Taxonomy" id="1200993"/>
    <lineage>
        <taxon>Bacteria</taxon>
        <taxon>Pseudomonadati</taxon>
        <taxon>Pseudomonadota</taxon>
        <taxon>Betaproteobacteria</taxon>
        <taxon>Burkholderiales</taxon>
        <taxon>Burkholderiaceae</taxon>
        <taxon>Paraburkholderia</taxon>
    </lineage>
</organism>
<dbReference type="AlphaFoldDB" id="A0A6J5GRA4"/>
<sequence>MACRFNIAALKAIAQAPASDAAKWLIGAEDSVGFLKQNAQSEEIVIYAGGPAVLIHAVLAPLQQVTPADQQDLMNRFVSTDEAWAIQKSYGGGEGHRVYLEPPMGSGNSLAGGEKLIYQRSFHGVDKGERAMELSQKLVHALDLHFVVERNAYCRLDSRGDIEDVIRIIRADLAPGSEKLVAVTILTEDLARYMALAGFALVFFFDFTRFSPSFDGWGDHERIDRKAPDLFYHGGGIHNASYVNGRMIVRPTVTVQDLVAEWEAESNPKRKKEYATFKIFDRKNNCELETSCAPEFLSNYFQKSDLPWEISPAFFRADVLHRFKADPEKYSLDDRSITCRNAWYLKSYDINEAGQVHAYIGDLARLPIEEQRYWQSFNEWPNGSISKRAYENDILGEFSSEYDPLSRLKYKIGKLNATPPDWWQPRSEGHMDAARYPATDSVLEWANEIMAFDQVLVEGFQVKPLRRLLESNGRKAEASWASLRVVAELAIVSGMTVDEARALLTPLSRLHALRSILKAHSSVEEKDKEERQARAAHGTLRAQFKDLAAQCDRSFDDIMRILRIADLNP</sequence>
<evidence type="ECO:0000313" key="2">
    <source>
        <dbReference type="Proteomes" id="UP000494252"/>
    </source>
</evidence>
<dbReference type="Proteomes" id="UP000494252">
    <property type="component" value="Unassembled WGS sequence"/>
</dbReference>
<dbReference type="RefSeq" id="WP_175164862.1">
    <property type="nucleotide sequence ID" value="NZ_CADIKI010000020.1"/>
</dbReference>
<proteinExistence type="predicted"/>
<gene>
    <name evidence="1" type="ORF">LMG27177_05682</name>
</gene>
<dbReference type="EMBL" id="CADIKI010000020">
    <property type="protein sequence ID" value="CAB3804577.1"/>
    <property type="molecule type" value="Genomic_DNA"/>
</dbReference>
<protein>
    <submittedName>
        <fullName evidence="1">Uncharacterized protein</fullName>
    </submittedName>
</protein>
<evidence type="ECO:0000313" key="1">
    <source>
        <dbReference type="EMBL" id="CAB3804577.1"/>
    </source>
</evidence>
<keyword evidence="2" id="KW-1185">Reference proteome</keyword>
<name>A0A6J5GRA4_9BURK</name>
<accession>A0A6J5GRA4</accession>
<reference evidence="1 2" key="1">
    <citation type="submission" date="2020-04" db="EMBL/GenBank/DDBJ databases">
        <authorList>
            <person name="De Canck E."/>
        </authorList>
    </citation>
    <scope>NUCLEOTIDE SEQUENCE [LARGE SCALE GENOMIC DNA]</scope>
    <source>
        <strain evidence="1 2">LMG 27177</strain>
    </source>
</reference>